<dbReference type="PANTHER" id="PTHR43433:SF5">
    <property type="entry name" value="AB HYDROLASE-1 DOMAIN-CONTAINING PROTEIN"/>
    <property type="match status" value="1"/>
</dbReference>
<proteinExistence type="predicted"/>
<dbReference type="PANTHER" id="PTHR43433">
    <property type="entry name" value="HYDROLASE, ALPHA/BETA FOLD FAMILY PROTEIN"/>
    <property type="match status" value="1"/>
</dbReference>
<dbReference type="InterPro" id="IPR050471">
    <property type="entry name" value="AB_hydrolase"/>
</dbReference>
<dbReference type="InterPro" id="IPR029058">
    <property type="entry name" value="AB_hydrolase_fold"/>
</dbReference>
<dbReference type="AlphaFoldDB" id="A0A1X1R865"/>
<name>A0A1X1R865_MYCFA</name>
<dbReference type="OrthoDB" id="3253328at2"/>
<gene>
    <name evidence="1" type="ORF">AWC04_14745</name>
</gene>
<evidence type="ECO:0000313" key="2">
    <source>
        <dbReference type="Proteomes" id="UP000193484"/>
    </source>
</evidence>
<dbReference type="RefSeq" id="WP_085097992.1">
    <property type="nucleotide sequence ID" value="NZ_AP022603.1"/>
</dbReference>
<dbReference type="InterPro" id="IPR000073">
    <property type="entry name" value="AB_hydrolase_1"/>
</dbReference>
<protein>
    <submittedName>
        <fullName evidence="1">Alpha/beta hydrolase</fullName>
    </submittedName>
</protein>
<dbReference type="Pfam" id="PF00561">
    <property type="entry name" value="Abhydrolase_1"/>
    <property type="match status" value="1"/>
</dbReference>
<accession>A0A1X1R865</accession>
<sequence length="415" mass="44135">MSRSSWRQRIRDRLAATPGVAAVRRPVTPRGAAEFDLYYVRTGPPSVHPVLVIPGGPGLASVQPYRAFREHAAARGLDVIMVEHRGVGLSRHTDDGADLPEAAITVDQVVADLAAVLDAAGVDRATVYGTSYGGYLAAGLGVRQPRRVRSMVLDSPVLSARDIHDVREAIRELLLAGTGPTGAALAAKARALVDRGLLDSTATQLAATVYEFGGVRALDRQLDLLLSGRTVLWRIMELIGEQAMRVVPFHNEVDLVNRIAFRELDYRGTPDGLPLDPSVGMGELAEQMPGAAPDFEEEPYDLVAEMPRFDWPTVVLSGGRDLTTPPAIAARVADLIPGAVPVRLPTAGHSILDTRERAAIRVAAAVTAGGDDIAELARRGTELDALPGNATVRLAALALDAGAFLGRVSPVRLPR</sequence>
<organism evidence="1 2">
    <name type="scientific">Mycolicibacterium fallax</name>
    <name type="common">Mycobacterium fallax</name>
    <dbReference type="NCBI Taxonomy" id="1793"/>
    <lineage>
        <taxon>Bacteria</taxon>
        <taxon>Bacillati</taxon>
        <taxon>Actinomycetota</taxon>
        <taxon>Actinomycetes</taxon>
        <taxon>Mycobacteriales</taxon>
        <taxon>Mycobacteriaceae</taxon>
        <taxon>Mycolicibacterium</taxon>
    </lineage>
</organism>
<dbReference type="GO" id="GO:0016787">
    <property type="term" value="F:hydrolase activity"/>
    <property type="evidence" value="ECO:0007669"/>
    <property type="project" value="UniProtKB-KW"/>
</dbReference>
<evidence type="ECO:0000313" key="1">
    <source>
        <dbReference type="EMBL" id="ORV00931.1"/>
    </source>
</evidence>
<comment type="caution">
    <text evidence="1">The sequence shown here is derived from an EMBL/GenBank/DDBJ whole genome shotgun (WGS) entry which is preliminary data.</text>
</comment>
<keyword evidence="1" id="KW-0378">Hydrolase</keyword>
<dbReference type="Gene3D" id="3.40.50.1820">
    <property type="entry name" value="alpha/beta hydrolase"/>
    <property type="match status" value="1"/>
</dbReference>
<dbReference type="EMBL" id="LQOJ01000048">
    <property type="protein sequence ID" value="ORV00931.1"/>
    <property type="molecule type" value="Genomic_DNA"/>
</dbReference>
<reference evidence="1 2" key="1">
    <citation type="submission" date="2016-01" db="EMBL/GenBank/DDBJ databases">
        <title>The new phylogeny of the genus Mycobacterium.</title>
        <authorList>
            <person name="Tarcisio F."/>
            <person name="Conor M."/>
            <person name="Antonella G."/>
            <person name="Elisabetta G."/>
            <person name="Giulia F.S."/>
            <person name="Sara T."/>
            <person name="Anna F."/>
            <person name="Clotilde B."/>
            <person name="Roberto B."/>
            <person name="Veronica D.S."/>
            <person name="Fabio R."/>
            <person name="Monica P."/>
            <person name="Olivier J."/>
            <person name="Enrico T."/>
            <person name="Nicola S."/>
        </authorList>
    </citation>
    <scope>NUCLEOTIDE SEQUENCE [LARGE SCALE GENOMIC DNA]</scope>
    <source>
        <strain evidence="1 2">DSM 44179</strain>
    </source>
</reference>
<keyword evidence="2" id="KW-1185">Reference proteome</keyword>
<dbReference type="Proteomes" id="UP000193484">
    <property type="component" value="Unassembled WGS sequence"/>
</dbReference>
<dbReference type="SUPFAM" id="SSF53474">
    <property type="entry name" value="alpha/beta-Hydrolases"/>
    <property type="match status" value="1"/>
</dbReference>
<dbReference type="STRING" id="1793.AWC04_14745"/>